<protein>
    <submittedName>
        <fullName evidence="1">Nucleotidyltransferase family protein</fullName>
    </submittedName>
</protein>
<dbReference type="Pfam" id="PF06042">
    <property type="entry name" value="NTP_transf_6"/>
    <property type="match status" value="1"/>
</dbReference>
<organism evidence="1 2">
    <name type="scientific">Pseudomonas quercus</name>
    <dbReference type="NCBI Taxonomy" id="2722792"/>
    <lineage>
        <taxon>Bacteria</taxon>
        <taxon>Pseudomonadati</taxon>
        <taxon>Pseudomonadota</taxon>
        <taxon>Gammaproteobacteria</taxon>
        <taxon>Pseudomonadales</taxon>
        <taxon>Pseudomonadaceae</taxon>
        <taxon>Pseudomonas</taxon>
    </lineage>
</organism>
<dbReference type="RefSeq" id="WP_168085248.1">
    <property type="nucleotide sequence ID" value="NZ_JAAVJI010000012.1"/>
</dbReference>
<evidence type="ECO:0000313" key="1">
    <source>
        <dbReference type="EMBL" id="NJP02668.1"/>
    </source>
</evidence>
<accession>A0ABX0YGW9</accession>
<dbReference type="EMBL" id="JAAVJI010000012">
    <property type="protein sequence ID" value="NJP02668.1"/>
    <property type="molecule type" value="Genomic_DNA"/>
</dbReference>
<evidence type="ECO:0000313" key="2">
    <source>
        <dbReference type="Proteomes" id="UP000746535"/>
    </source>
</evidence>
<sequence length="185" mass="20987">MNHLCQLQAMIGADPVRLEALRIVSTIGLPDCWIAAGFVRSAIWDRQHNRTYSPLPSDIDVVWFDKTRTDSAIDVEIENQLLSLAPSLNWSVKNQARMHVRNHDMPYSSVAHAMTGWCETATGVAVRLGVDDVIEVSAPFGLDDLFNLVVRPTARFQLEKKPIYLERVRSKNWLATWPSLKILDY</sequence>
<comment type="caution">
    <text evidence="1">The sequence shown here is derived from an EMBL/GenBank/DDBJ whole genome shotgun (WGS) entry which is preliminary data.</text>
</comment>
<reference evidence="1 2" key="1">
    <citation type="submission" date="2020-03" db="EMBL/GenBank/DDBJ databases">
        <authorList>
            <person name="Wang L."/>
            <person name="He N."/>
            <person name="Li Y."/>
            <person name="Fang Y."/>
            <person name="Zhang F."/>
        </authorList>
    </citation>
    <scope>NUCLEOTIDE SEQUENCE [LARGE SCALE GENOMIC DNA]</scope>
    <source>
        <strain evidence="2">hsmgli-8</strain>
    </source>
</reference>
<proteinExistence type="predicted"/>
<keyword evidence="2" id="KW-1185">Reference proteome</keyword>
<name>A0ABX0YGW9_9PSED</name>
<gene>
    <name evidence="1" type="ORF">HBH25_17605</name>
</gene>
<dbReference type="PANTHER" id="PTHR39166">
    <property type="entry name" value="BLL1166 PROTEIN"/>
    <property type="match status" value="1"/>
</dbReference>
<dbReference type="InterPro" id="IPR009267">
    <property type="entry name" value="NTP_transf_6"/>
</dbReference>
<dbReference type="Proteomes" id="UP000746535">
    <property type="component" value="Unassembled WGS sequence"/>
</dbReference>
<dbReference type="PANTHER" id="PTHR39166:SF1">
    <property type="entry name" value="BLL1166 PROTEIN"/>
    <property type="match status" value="1"/>
</dbReference>